<dbReference type="Pfam" id="PF13400">
    <property type="entry name" value="Tad"/>
    <property type="match status" value="1"/>
</dbReference>
<keyword evidence="1" id="KW-0472">Membrane</keyword>
<dbReference type="InterPro" id="IPR028087">
    <property type="entry name" value="Tad_N"/>
</dbReference>
<protein>
    <submittedName>
        <fullName evidence="3">Putative Flp pilus-assembly TadE/G-like</fullName>
    </submittedName>
</protein>
<feature type="domain" description="Putative Flp pilus-assembly TadG-like N-terminal" evidence="2">
    <location>
        <begin position="22"/>
        <end position="68"/>
    </location>
</feature>
<proteinExistence type="predicted"/>
<evidence type="ECO:0000256" key="1">
    <source>
        <dbReference type="SAM" id="Phobius"/>
    </source>
</evidence>
<reference evidence="3 4" key="1">
    <citation type="submission" date="2016-10" db="EMBL/GenBank/DDBJ databases">
        <authorList>
            <person name="de Groot N.N."/>
        </authorList>
    </citation>
    <scope>NUCLEOTIDE SEQUENCE [LARGE SCALE GENOMIC DNA]</scope>
    <source>
        <strain evidence="3 4">Nm146</strain>
    </source>
</reference>
<dbReference type="Proteomes" id="UP000199561">
    <property type="component" value="Unassembled WGS sequence"/>
</dbReference>
<accession>A0A1I4UUH6</accession>
<evidence type="ECO:0000259" key="2">
    <source>
        <dbReference type="Pfam" id="PF13400"/>
    </source>
</evidence>
<organism evidence="3 4">
    <name type="scientific">Nitrosomonas nitrosa</name>
    <dbReference type="NCBI Taxonomy" id="52442"/>
    <lineage>
        <taxon>Bacteria</taxon>
        <taxon>Pseudomonadati</taxon>
        <taxon>Pseudomonadota</taxon>
        <taxon>Betaproteobacteria</taxon>
        <taxon>Nitrosomonadales</taxon>
        <taxon>Nitrosomonadaceae</taxon>
        <taxon>Nitrosomonas</taxon>
    </lineage>
</organism>
<feature type="transmembrane region" description="Helical" evidence="1">
    <location>
        <begin position="21"/>
        <end position="43"/>
    </location>
</feature>
<dbReference type="STRING" id="52442.SAMN05421880_1567"/>
<keyword evidence="1" id="KW-0812">Transmembrane</keyword>
<keyword evidence="4" id="KW-1185">Reference proteome</keyword>
<name>A0A1I4UUH6_9PROT</name>
<dbReference type="AlphaFoldDB" id="A0A1I4UUH6"/>
<dbReference type="RefSeq" id="WP_090672675.1">
    <property type="nucleotide sequence ID" value="NZ_FOUF01000056.1"/>
</dbReference>
<gene>
    <name evidence="3" type="ORF">SAMN05421880_1567</name>
</gene>
<sequence length="429" mass="44925">MNLSPIRSSCHHYERLPRKEAGAVAVVVALSLVGLIGAAGLALDVGKLYVAKTELQNSADACALAAARELTGANTNQLVIAEAAGITTGERHNVMFQDEQIKVSSVTFSDMLAGSYQDAFSGPGATNLRFARCEVNRSGIANWFIQILNLFPGIDIGDQTVVASAVATLSPSQITSCAIPVGICIDDVPPNTPVGTWVESVLGPPRGGGNNKDNVNLTGNFMWVDFTPPAGGAAELAELLTGPGQCNLPALGSQVGQAGVISSLGNDWNSRFGIYQGNVNQSDARPDYSGYAYTEINWPSKFNAFSDFLNKRGSNAAYQGNKDTGLNVKGTIKDSTYLKENGEDRRLATAAVVDCDALAGGNTTSAVVDWACVMMLHPINNSQGGSGTGSTRMYLEYLGRSNMQNSPCATNGVPAGPNAIGPMVPTLVR</sequence>
<dbReference type="EMBL" id="FOUF01000056">
    <property type="protein sequence ID" value="SFM92647.1"/>
    <property type="molecule type" value="Genomic_DNA"/>
</dbReference>
<keyword evidence="1" id="KW-1133">Transmembrane helix</keyword>
<evidence type="ECO:0000313" key="3">
    <source>
        <dbReference type="EMBL" id="SFM92647.1"/>
    </source>
</evidence>
<evidence type="ECO:0000313" key="4">
    <source>
        <dbReference type="Proteomes" id="UP000199561"/>
    </source>
</evidence>